<protein>
    <submittedName>
        <fullName evidence="2">Uncharacterized protein</fullName>
    </submittedName>
</protein>
<name>K2S1D1_MACPH</name>
<feature type="compositionally biased region" description="Polar residues" evidence="1">
    <location>
        <begin position="48"/>
        <end position="68"/>
    </location>
</feature>
<dbReference type="EMBL" id="AHHD01000076">
    <property type="protein sequence ID" value="EKG20828.1"/>
    <property type="molecule type" value="Genomic_DNA"/>
</dbReference>
<evidence type="ECO:0000313" key="2">
    <source>
        <dbReference type="EMBL" id="EKG20828.1"/>
    </source>
</evidence>
<dbReference type="VEuPathDB" id="FungiDB:MPH_01862"/>
<sequence>MLCVVSCNSSPADVRDLRKYRYGRIVPADPNTVQLTTGETRERSMCCTTSNFSSGNTHVRTNGQTSKPLGSPAINERRINADPTLQHQAPSVRKKINDGSVRVCTFSINVGASLHLLSKKKKKRSSPKPQ</sequence>
<organism evidence="2 3">
    <name type="scientific">Macrophomina phaseolina (strain MS6)</name>
    <name type="common">Charcoal rot fungus</name>
    <dbReference type="NCBI Taxonomy" id="1126212"/>
    <lineage>
        <taxon>Eukaryota</taxon>
        <taxon>Fungi</taxon>
        <taxon>Dikarya</taxon>
        <taxon>Ascomycota</taxon>
        <taxon>Pezizomycotina</taxon>
        <taxon>Dothideomycetes</taxon>
        <taxon>Dothideomycetes incertae sedis</taxon>
        <taxon>Botryosphaeriales</taxon>
        <taxon>Botryosphaeriaceae</taxon>
        <taxon>Macrophomina</taxon>
    </lineage>
</organism>
<dbReference type="Proteomes" id="UP000007129">
    <property type="component" value="Unassembled WGS sequence"/>
</dbReference>
<gene>
    <name evidence="2" type="ORF">MPH_01862</name>
</gene>
<feature type="region of interest" description="Disordered" evidence="1">
    <location>
        <begin position="48"/>
        <end position="74"/>
    </location>
</feature>
<dbReference type="HOGENOM" id="CLU_1938555_0_0_1"/>
<accession>K2S1D1</accession>
<dbReference type="AlphaFoldDB" id="K2S1D1"/>
<dbReference type="InParanoid" id="K2S1D1"/>
<evidence type="ECO:0000313" key="3">
    <source>
        <dbReference type="Proteomes" id="UP000007129"/>
    </source>
</evidence>
<comment type="caution">
    <text evidence="2">The sequence shown here is derived from an EMBL/GenBank/DDBJ whole genome shotgun (WGS) entry which is preliminary data.</text>
</comment>
<proteinExistence type="predicted"/>
<reference evidence="2 3" key="1">
    <citation type="journal article" date="2012" name="BMC Genomics">
        <title>Tools to kill: Genome of one of the most destructive plant pathogenic fungi Macrophomina phaseolina.</title>
        <authorList>
            <person name="Islam M.S."/>
            <person name="Haque M.S."/>
            <person name="Islam M.M."/>
            <person name="Emdad E.M."/>
            <person name="Halim A."/>
            <person name="Hossen Q.M.M."/>
            <person name="Hossain M.Z."/>
            <person name="Ahmed B."/>
            <person name="Rahim S."/>
            <person name="Rahman M.S."/>
            <person name="Alam M.M."/>
            <person name="Hou S."/>
            <person name="Wan X."/>
            <person name="Saito J.A."/>
            <person name="Alam M."/>
        </authorList>
    </citation>
    <scope>NUCLEOTIDE SEQUENCE [LARGE SCALE GENOMIC DNA]</scope>
    <source>
        <strain evidence="2 3">MS6</strain>
    </source>
</reference>
<evidence type="ECO:0000256" key="1">
    <source>
        <dbReference type="SAM" id="MobiDB-lite"/>
    </source>
</evidence>